<evidence type="ECO:0000313" key="3">
    <source>
        <dbReference type="EMBL" id="KXF81673.1"/>
    </source>
</evidence>
<dbReference type="STRING" id="294935.ATN88_03175"/>
<dbReference type="InterPro" id="IPR000408">
    <property type="entry name" value="Reg_chr_condens"/>
</dbReference>
<dbReference type="InterPro" id="IPR058923">
    <property type="entry name" value="RCC1-like_dom"/>
</dbReference>
<dbReference type="PROSITE" id="PS50012">
    <property type="entry name" value="RCC1_3"/>
    <property type="match status" value="5"/>
</dbReference>
<dbReference type="PRINTS" id="PR00633">
    <property type="entry name" value="RCCNDNSATION"/>
</dbReference>
<dbReference type="SUPFAM" id="SSF50985">
    <property type="entry name" value="RCC1/BLIP-II"/>
    <property type="match status" value="1"/>
</dbReference>
<comment type="caution">
    <text evidence="3">The sequence shown here is derived from an EMBL/GenBank/DDBJ whole genome shotgun (WGS) entry which is preliminary data.</text>
</comment>
<feature type="domain" description="RCC1-like" evidence="2">
    <location>
        <begin position="269"/>
        <end position="580"/>
    </location>
</feature>
<dbReference type="PANTHER" id="PTHR22870">
    <property type="entry name" value="REGULATOR OF CHROMOSOME CONDENSATION"/>
    <property type="match status" value="1"/>
</dbReference>
<dbReference type="Gene3D" id="2.130.10.30">
    <property type="entry name" value="Regulator of chromosome condensation 1/beta-lactamase-inhibitor protein II"/>
    <property type="match status" value="2"/>
</dbReference>
<dbReference type="InterPro" id="IPR009091">
    <property type="entry name" value="RCC1/BLIP-II"/>
</dbReference>
<organism evidence="3 4">
    <name type="scientific">Enterovibrio coralii</name>
    <dbReference type="NCBI Taxonomy" id="294935"/>
    <lineage>
        <taxon>Bacteria</taxon>
        <taxon>Pseudomonadati</taxon>
        <taxon>Pseudomonadota</taxon>
        <taxon>Gammaproteobacteria</taxon>
        <taxon>Vibrionales</taxon>
        <taxon>Vibrionaceae</taxon>
        <taxon>Enterovibrio</taxon>
    </lineage>
</organism>
<keyword evidence="4" id="KW-1185">Reference proteome</keyword>
<keyword evidence="1" id="KW-0677">Repeat</keyword>
<evidence type="ECO:0000313" key="4">
    <source>
        <dbReference type="Proteomes" id="UP000070529"/>
    </source>
</evidence>
<reference evidence="3 4" key="1">
    <citation type="submission" date="2015-11" db="EMBL/GenBank/DDBJ databases">
        <title>Genomic Taxonomy of the Vibrionaceae.</title>
        <authorList>
            <person name="Gomez-Gil B."/>
            <person name="Enciso-Ibarra J."/>
        </authorList>
    </citation>
    <scope>NUCLEOTIDE SEQUENCE [LARGE SCALE GENOMIC DNA]</scope>
    <source>
        <strain evidence="3 4">CAIM 912</strain>
    </source>
</reference>
<evidence type="ECO:0000259" key="2">
    <source>
        <dbReference type="Pfam" id="PF25390"/>
    </source>
</evidence>
<dbReference type="OrthoDB" id="5592990at2"/>
<proteinExistence type="predicted"/>
<dbReference type="AlphaFoldDB" id="A0A135I896"/>
<protein>
    <recommendedName>
        <fullName evidence="2">RCC1-like domain-containing protein</fullName>
    </recommendedName>
</protein>
<dbReference type="InterPro" id="IPR051210">
    <property type="entry name" value="Ub_ligase/GEF_domain"/>
</dbReference>
<gene>
    <name evidence="3" type="ORF">ATN88_03175</name>
</gene>
<sequence>MYGKWMSVVGAAMVLSGCPAIKEGKLDLPVEGLRYQSGFLKGTTGEDGSFHYVQGEKIQFFLNGTKLKKVKGRKEVSFAKLSRETDLREDKSLRVLKGLLAMDTDGDMYNGILIEPEHGKVRKGKKAQAKFDAIAAQTGDAKTYAFIHWATAEQHIQMAAGNHHTLGLSEEGKPFSFGENYGGFAYGEDPNRYCDGEMRTKLGRASDLYLPAGTELVTEPKEGLTEAEGECYVELLNERLYGLSNPYTAWVDIDGVAFKSISTDQIDGTMVTEDGRLFVFGPNNRGQLGVGNEDTIDVPVEVELPDGELPAFATSGSASVYVVTRSGKVYSAGDNGNLQLGRIDDKDDDQNTFGLVHIPDDEFIVSVAIRDHHVFALTAEGDVYSWGNNARGGELGDGTVNQDRSEPKKILEGKNIVAVETGADYGLAVDAEGTVYGWGSNDYGALAQGTPEPNSANTLYKINDITSLPIPEIIENLLPEKLGGDRIVAFQGGSRNAHGLTLGGDVYSWGDMGTGYAGNGYKVDELGIERQIAVEPAKLEVLDNAKVVSISSNTSSHFAVTDKGEVWAWGATTDGKLGVVEDHCAEANLETYGEDASSGTCYTPFQLDPVPAN</sequence>
<dbReference type="PROSITE" id="PS51257">
    <property type="entry name" value="PROKAR_LIPOPROTEIN"/>
    <property type="match status" value="1"/>
</dbReference>
<dbReference type="Pfam" id="PF25390">
    <property type="entry name" value="WD40_RLD"/>
    <property type="match status" value="1"/>
</dbReference>
<dbReference type="PROSITE" id="PS00626">
    <property type="entry name" value="RCC1_2"/>
    <property type="match status" value="1"/>
</dbReference>
<dbReference type="PANTHER" id="PTHR22870:SF408">
    <property type="entry name" value="OS09G0560450 PROTEIN"/>
    <property type="match status" value="1"/>
</dbReference>
<dbReference type="Proteomes" id="UP000070529">
    <property type="component" value="Unassembled WGS sequence"/>
</dbReference>
<accession>A0A135I896</accession>
<name>A0A135I896_9GAMM</name>
<dbReference type="EMBL" id="LNTY01000034">
    <property type="protein sequence ID" value="KXF81673.1"/>
    <property type="molecule type" value="Genomic_DNA"/>
</dbReference>
<evidence type="ECO:0000256" key="1">
    <source>
        <dbReference type="ARBA" id="ARBA00022737"/>
    </source>
</evidence>